<dbReference type="AlphaFoldDB" id="A0A8H7VWK4"/>
<evidence type="ECO:0000313" key="3">
    <source>
        <dbReference type="Proteomes" id="UP000613177"/>
    </source>
</evidence>
<comment type="caution">
    <text evidence="2">The sequence shown here is derived from an EMBL/GenBank/DDBJ whole genome shotgun (WGS) entry which is preliminary data.</text>
</comment>
<name>A0A8H7VWK4_9FUNG</name>
<protein>
    <submittedName>
        <fullName evidence="2">Uncharacterized protein</fullName>
    </submittedName>
</protein>
<dbReference type="Proteomes" id="UP000613177">
    <property type="component" value="Unassembled WGS sequence"/>
</dbReference>
<gene>
    <name evidence="2" type="ORF">INT48_006212</name>
</gene>
<evidence type="ECO:0000313" key="2">
    <source>
        <dbReference type="EMBL" id="KAG2234067.1"/>
    </source>
</evidence>
<dbReference type="EMBL" id="JAEPRE010000062">
    <property type="protein sequence ID" value="KAG2234067.1"/>
    <property type="molecule type" value="Genomic_DNA"/>
</dbReference>
<proteinExistence type="predicted"/>
<evidence type="ECO:0000256" key="1">
    <source>
        <dbReference type="SAM" id="MobiDB-lite"/>
    </source>
</evidence>
<accession>A0A8H7VWK4</accession>
<sequence>MSDRVLYYDEIASSLISIVKDVNTVTYEDFLIDMKTFIIDKYNNQNLNEFRGSWKTKFKKIANDLKYIVGKDNNNNIWASIVAEIKEKRTREQHKHRSESSTSSASSNRVLTSAEKALVIEFYNKIEEKDKGTLSTGKKISECMLSLANDSIFEHPVHSYIFDTSDPVWDTYFTKEELKEAKNYNTKLRVDIPEELQAYLSSFENKEFTTASDYYDHDLEHKFPLGKYFNERWIQESVVSACELFYYHQNQLNLKEYLEGNMLHEVWEFVYKLFKDREITIKLGEPCSIATSLEKNKKRCLEAITPRERKATGSKIDVIFNADNTELGACEAGKGDVSKIDDKYLNDGFKKLPKTLRDMLISQILVNPGKANSLCTVGYLMMGLHMELLVVDMPFGNLVLRVVRSCRLIYPVKIKNFAVDFIPLLELAYTGKHIMQNNINVLDDRKRKKLIDDDGDSNDDLAANMSTYFFYENGQGKIYDEQGKDAMEWVEEVDPFHLETLTTL</sequence>
<organism evidence="2 3">
    <name type="scientific">Thamnidium elegans</name>
    <dbReference type="NCBI Taxonomy" id="101142"/>
    <lineage>
        <taxon>Eukaryota</taxon>
        <taxon>Fungi</taxon>
        <taxon>Fungi incertae sedis</taxon>
        <taxon>Mucoromycota</taxon>
        <taxon>Mucoromycotina</taxon>
        <taxon>Mucoromycetes</taxon>
        <taxon>Mucorales</taxon>
        <taxon>Mucorineae</taxon>
        <taxon>Mucoraceae</taxon>
        <taxon>Thamnidium</taxon>
    </lineage>
</organism>
<feature type="region of interest" description="Disordered" evidence="1">
    <location>
        <begin position="89"/>
        <end position="109"/>
    </location>
</feature>
<keyword evidence="3" id="KW-1185">Reference proteome</keyword>
<reference evidence="2" key="1">
    <citation type="submission" date="2021-01" db="EMBL/GenBank/DDBJ databases">
        <title>Metabolic potential, ecology and presence of endohyphal bacteria is reflected in genomic diversity of Mucoromycotina.</title>
        <authorList>
            <person name="Muszewska A."/>
            <person name="Okrasinska A."/>
            <person name="Steczkiewicz K."/>
            <person name="Drgas O."/>
            <person name="Orlowska M."/>
            <person name="Perlinska-Lenart U."/>
            <person name="Aleksandrzak-Piekarczyk T."/>
            <person name="Szatraj K."/>
            <person name="Zielenkiewicz U."/>
            <person name="Pilsyk S."/>
            <person name="Malc E."/>
            <person name="Mieczkowski P."/>
            <person name="Kruszewska J.S."/>
            <person name="Biernat P."/>
            <person name="Pawlowska J."/>
        </authorList>
    </citation>
    <scope>NUCLEOTIDE SEQUENCE</scope>
    <source>
        <strain evidence="2">WA0000018081</strain>
    </source>
</reference>